<keyword evidence="4" id="KW-1185">Reference proteome</keyword>
<evidence type="ECO:0000313" key="4">
    <source>
        <dbReference type="Proteomes" id="UP000297855"/>
    </source>
</evidence>
<feature type="chain" id="PRO_5020697651" evidence="2">
    <location>
        <begin position="39"/>
        <end position="552"/>
    </location>
</feature>
<evidence type="ECO:0000256" key="2">
    <source>
        <dbReference type="SAM" id="SignalP"/>
    </source>
</evidence>
<feature type="transmembrane region" description="Helical" evidence="1">
    <location>
        <begin position="397"/>
        <end position="417"/>
    </location>
</feature>
<dbReference type="Proteomes" id="UP000297855">
    <property type="component" value="Unassembled WGS sequence"/>
</dbReference>
<feature type="transmembrane region" description="Helical" evidence="1">
    <location>
        <begin position="235"/>
        <end position="252"/>
    </location>
</feature>
<keyword evidence="1" id="KW-0472">Membrane</keyword>
<evidence type="ECO:0000313" key="3">
    <source>
        <dbReference type="EMBL" id="TGK15557.1"/>
    </source>
</evidence>
<gene>
    <name evidence="3" type="ORF">EHO61_14435</name>
</gene>
<feature type="transmembrane region" description="Helical" evidence="1">
    <location>
        <begin position="372"/>
        <end position="390"/>
    </location>
</feature>
<keyword evidence="1" id="KW-0812">Transmembrane</keyword>
<dbReference type="OrthoDB" id="314613at2"/>
<feature type="transmembrane region" description="Helical" evidence="1">
    <location>
        <begin position="264"/>
        <end position="281"/>
    </location>
</feature>
<keyword evidence="1" id="KW-1133">Transmembrane helix</keyword>
<feature type="signal peptide" evidence="2">
    <location>
        <begin position="1"/>
        <end position="38"/>
    </location>
</feature>
<dbReference type="EMBL" id="RQEV01000015">
    <property type="protein sequence ID" value="TGK15557.1"/>
    <property type="molecule type" value="Genomic_DNA"/>
</dbReference>
<dbReference type="AlphaFoldDB" id="A0A4R9GMC7"/>
<reference evidence="3" key="1">
    <citation type="journal article" date="2019" name="PLoS Negl. Trop. Dis.">
        <title>Revisiting the worldwide diversity of Leptospira species in the environment.</title>
        <authorList>
            <person name="Vincent A.T."/>
            <person name="Schiettekatte O."/>
            <person name="Bourhy P."/>
            <person name="Veyrier F.J."/>
            <person name="Picardeau M."/>
        </authorList>
    </citation>
    <scope>NUCLEOTIDE SEQUENCE [LARGE SCALE GENOMIC DNA]</scope>
    <source>
        <strain evidence="3">SCS5</strain>
    </source>
</reference>
<comment type="caution">
    <text evidence="3">The sequence shown here is derived from an EMBL/GenBank/DDBJ whole genome shotgun (WGS) entry which is preliminary data.</text>
</comment>
<evidence type="ECO:0000256" key="1">
    <source>
        <dbReference type="SAM" id="Phobius"/>
    </source>
</evidence>
<feature type="transmembrane region" description="Helical" evidence="1">
    <location>
        <begin position="159"/>
        <end position="179"/>
    </location>
</feature>
<dbReference type="RefSeq" id="WP_135814283.1">
    <property type="nucleotide sequence ID" value="NZ_RQEV01000015.1"/>
</dbReference>
<accession>A0A4R9GMC7</accession>
<feature type="transmembrane region" description="Helical" evidence="1">
    <location>
        <begin position="136"/>
        <end position="153"/>
    </location>
</feature>
<organism evidence="3 4">
    <name type="scientific">Leptospira fluminis</name>
    <dbReference type="NCBI Taxonomy" id="2484979"/>
    <lineage>
        <taxon>Bacteria</taxon>
        <taxon>Pseudomonadati</taxon>
        <taxon>Spirochaetota</taxon>
        <taxon>Spirochaetia</taxon>
        <taxon>Leptospirales</taxon>
        <taxon>Leptospiraceae</taxon>
        <taxon>Leptospira</taxon>
    </lineage>
</organism>
<proteinExistence type="predicted"/>
<name>A0A4R9GMC7_9LEPT</name>
<feature type="transmembrane region" description="Helical" evidence="1">
    <location>
        <begin position="301"/>
        <end position="319"/>
    </location>
</feature>
<feature type="transmembrane region" description="Helical" evidence="1">
    <location>
        <begin position="191"/>
        <end position="215"/>
    </location>
</feature>
<protein>
    <submittedName>
        <fullName evidence="3">Uncharacterized protein</fullName>
    </submittedName>
</protein>
<sequence>MFWSVFLRRFSIPKFLTVVSAAIFCTALVSVGGTPSLADDFYNSDSLFFPILYSELFLKGGSIGFYPIEDWCWTPSPYFFPDLAVYLVLRTLFLPISHGAWEMTHLFYALFQWTFLLVGIPVLFRVLRKEPDRNGFEFVFLSFGYLLGAAFLFSGEKLFLFLPGYHGGTWASLSWIWACHFSWKRKGGRTYFYGTILAVFLLSLSDLFFIPAFAIPLAIVETYEFLFKNRKLHGFRKFCFSVFPTIAGLILSKIVLGILDKNKVILFPGSYASGKVGWSVLFGNPKVWWNDFTIASSGLFGSNRMEIAIVAFVFVLALFRNRIRFSEFSPAKPPRIPILLFASLGFLSPLFLVLLAAINGHVTQSGNPIDRYFGQMTVASLGAVFWLLGSMEIGRKFRVGLFVFLFLGNALLVKVAFSKKMDPVYYPERMRCLDRLVTERGYRRGISNFWISRPMRIFSRSDTVIDDYLPDLNLFYWQNTFAWFLSDVPYTFAVMEGIDEAALKSAFPDARPIADCESWKIYDLSDSDGEKSKALIDSNRNKIGIWKGSRSK</sequence>
<feature type="transmembrane region" description="Helical" evidence="1">
    <location>
        <begin position="339"/>
        <end position="360"/>
    </location>
</feature>
<feature type="transmembrane region" description="Helical" evidence="1">
    <location>
        <begin position="106"/>
        <end position="124"/>
    </location>
</feature>
<keyword evidence="2" id="KW-0732">Signal</keyword>